<sequence length="429" mass="45561">MEESASTMVSAAWRIRADPGSNPGLTLLAFTPSSSMPSYRILHHTLARANPPAGRDPRVLRRVLKRDVFASSQFSCPILFTFLEKMSALVAMIVTFLLAGVSHAFVTPNGAVTSTSATARHVLPPEQGVPVLAGMLAYPSFLIYRSLSGGGAASGGDDGQAHKKEDGSLADEGSIGRVLKWSKMQKENPTSPPYVRMCVGQDCTKDGAVDAWEMVRDMAPKGVSILPVNCLGPCGKGPCGEAYALDPDPNRRCPLKLDDGDGFFDEGAAAPSPGVLPSGLVMARVAEGRRRLANGFISTEIKTTADARVLFRGMGFSDGELCGGRGYDASGGPREVTSTRAGLFDLNRLDNILLQRICYAGLFVFFSDRFELDGGADVALAEGVPPVPLWVLGLAFFGATQVISVNPDDNTYRPPRADLESPMPYAGGE</sequence>
<dbReference type="AlphaFoldDB" id="K0R1E4"/>
<organism evidence="2 3">
    <name type="scientific">Thalassiosira oceanica</name>
    <name type="common">Marine diatom</name>
    <dbReference type="NCBI Taxonomy" id="159749"/>
    <lineage>
        <taxon>Eukaryota</taxon>
        <taxon>Sar</taxon>
        <taxon>Stramenopiles</taxon>
        <taxon>Ochrophyta</taxon>
        <taxon>Bacillariophyta</taxon>
        <taxon>Coscinodiscophyceae</taxon>
        <taxon>Thalassiosirophycidae</taxon>
        <taxon>Thalassiosirales</taxon>
        <taxon>Thalassiosiraceae</taxon>
        <taxon>Thalassiosira</taxon>
    </lineage>
</organism>
<dbReference type="CDD" id="cd02980">
    <property type="entry name" value="TRX_Fd_family"/>
    <property type="match status" value="1"/>
</dbReference>
<evidence type="ECO:0000313" key="2">
    <source>
        <dbReference type="EMBL" id="EJK45725.1"/>
    </source>
</evidence>
<proteinExistence type="predicted"/>
<comment type="caution">
    <text evidence="2">The sequence shown here is derived from an EMBL/GenBank/DDBJ whole genome shotgun (WGS) entry which is preliminary data.</text>
</comment>
<dbReference type="EMBL" id="AGNL01048294">
    <property type="protein sequence ID" value="EJK45725.1"/>
    <property type="molecule type" value="Genomic_DNA"/>
</dbReference>
<reference evidence="2 3" key="1">
    <citation type="journal article" date="2012" name="Genome Biol.">
        <title>Genome and low-iron response of an oceanic diatom adapted to chronic iron limitation.</title>
        <authorList>
            <person name="Lommer M."/>
            <person name="Specht M."/>
            <person name="Roy A.S."/>
            <person name="Kraemer L."/>
            <person name="Andreson R."/>
            <person name="Gutowska M.A."/>
            <person name="Wolf J."/>
            <person name="Bergner S.V."/>
            <person name="Schilhabel M.B."/>
            <person name="Klostermeier U.C."/>
            <person name="Beiko R.G."/>
            <person name="Rosenstiel P."/>
            <person name="Hippler M."/>
            <person name="Laroche J."/>
        </authorList>
    </citation>
    <scope>NUCLEOTIDE SEQUENCE [LARGE SCALE GENOMIC DNA]</scope>
    <source>
        <strain evidence="2 3">CCMP1005</strain>
    </source>
</reference>
<evidence type="ECO:0000313" key="3">
    <source>
        <dbReference type="Proteomes" id="UP000266841"/>
    </source>
</evidence>
<dbReference type="SUPFAM" id="SSF52833">
    <property type="entry name" value="Thioredoxin-like"/>
    <property type="match status" value="1"/>
</dbReference>
<dbReference type="Proteomes" id="UP000266841">
    <property type="component" value="Unassembled WGS sequence"/>
</dbReference>
<gene>
    <name evidence="2" type="ORF">THAOC_35643</name>
</gene>
<feature type="region of interest" description="Disordered" evidence="1">
    <location>
        <begin position="409"/>
        <end position="429"/>
    </location>
</feature>
<name>K0R1E4_THAOC</name>
<dbReference type="InterPro" id="IPR036249">
    <property type="entry name" value="Thioredoxin-like_sf"/>
</dbReference>
<accession>K0R1E4</accession>
<protein>
    <submittedName>
        <fullName evidence="2">Uncharacterized protein</fullName>
    </submittedName>
</protein>
<evidence type="ECO:0000256" key="1">
    <source>
        <dbReference type="SAM" id="MobiDB-lite"/>
    </source>
</evidence>
<keyword evidence="3" id="KW-1185">Reference proteome</keyword>